<evidence type="ECO:0000313" key="1">
    <source>
        <dbReference type="EMBL" id="MBL1077524.1"/>
    </source>
</evidence>
<dbReference type="InterPro" id="IPR029058">
    <property type="entry name" value="AB_hydrolase_fold"/>
</dbReference>
<evidence type="ECO:0008006" key="3">
    <source>
        <dbReference type="Google" id="ProtNLM"/>
    </source>
</evidence>
<dbReference type="SUPFAM" id="SSF53474">
    <property type="entry name" value="alpha/beta-Hydrolases"/>
    <property type="match status" value="1"/>
</dbReference>
<evidence type="ECO:0000313" key="2">
    <source>
        <dbReference type="Proteomes" id="UP000602198"/>
    </source>
</evidence>
<dbReference type="RefSeq" id="WP_201950912.1">
    <property type="nucleotide sequence ID" value="NZ_JAERRJ010000009.1"/>
</dbReference>
<gene>
    <name evidence="1" type="ORF">JK358_24260</name>
</gene>
<comment type="caution">
    <text evidence="1">The sequence shown here is derived from an EMBL/GenBank/DDBJ whole genome shotgun (WGS) entry which is preliminary data.</text>
</comment>
<organism evidence="1 2">
    <name type="scientific">Nocardia acididurans</name>
    <dbReference type="NCBI Taxonomy" id="2802282"/>
    <lineage>
        <taxon>Bacteria</taxon>
        <taxon>Bacillati</taxon>
        <taxon>Actinomycetota</taxon>
        <taxon>Actinomycetes</taxon>
        <taxon>Mycobacteriales</taxon>
        <taxon>Nocardiaceae</taxon>
        <taxon>Nocardia</taxon>
    </lineage>
</organism>
<dbReference type="InterPro" id="IPR042099">
    <property type="entry name" value="ANL_N_sf"/>
</dbReference>
<proteinExistence type="predicted"/>
<protein>
    <recommendedName>
        <fullName evidence="3">Acyl-CoA synthetase</fullName>
    </recommendedName>
</protein>
<name>A0ABS1MBB4_9NOCA</name>
<dbReference type="PANTHER" id="PTHR36837">
    <property type="entry name" value="POLY(3-HYDROXYALKANOATE) POLYMERASE SUBUNIT PHAC"/>
    <property type="match status" value="1"/>
</dbReference>
<sequence length="604" mass="64135">MDHITSPFAVAEARPMYRLRRYFPERQPVHGPAALLIPPLMMSAEVFDLDTADGPVAALHRAGIDPWVIDFGSPATEEGGWTRTLDDHVLAVSAAVDTMRERTGGDIHLVGYCQGGMFGYLTAAHRGGAGLASLVGIGSMVDWTAAGLPFGPRVANHFAETVREGARITDTVLKIWWDLVDPVSSLRNRLRGLRNPGDVPSDPVAERHRRFMAGEGRIGYPGPAASDLLRQFAIGNRLWSGGFVVDGRVLDMSEVSCPILGVVGLRDQLAPGASVRGIEHAARNAPVYEVSVDAGHYKLVAGRHAATITWPTVAGWLNWAHGDGALPDTVSVMTDPGTRPPRNRTRAQRLLFAPPRPPRAGRILPDTRVSLGRALGARTSTRDLLLHDGRAISEVAVNEQVDRVVRTLIGAGIRPGAQVGVVMSARPAALFSMAALSRLGAVAVLLPADGDLATAMGLSGIDSVIADPALPGLPARDVIDLDAVDPDAVRLPRWYTPNAGTAEQPAFVTVTHTAAGPAVERITNRQWHSRVLSAGLSSGLDYRDTLYCAGALHDPDMTAAMGAAVLCGARIALSGSTEPEFTGPEILRYGASVVARSGKHPLRL</sequence>
<reference evidence="1 2" key="1">
    <citation type="submission" date="2021-01" db="EMBL/GenBank/DDBJ databases">
        <title>WGS of actinomycetes isolated from Thailand.</title>
        <authorList>
            <person name="Thawai C."/>
        </authorList>
    </citation>
    <scope>NUCLEOTIDE SEQUENCE [LARGE SCALE GENOMIC DNA]</scope>
    <source>
        <strain evidence="1 2">LPG 2</strain>
    </source>
</reference>
<accession>A0ABS1MBB4</accession>
<dbReference type="Proteomes" id="UP000602198">
    <property type="component" value="Unassembled WGS sequence"/>
</dbReference>
<dbReference type="PANTHER" id="PTHR36837:SF2">
    <property type="entry name" value="POLY(3-HYDROXYALKANOATE) POLYMERASE SUBUNIT PHAC"/>
    <property type="match status" value="1"/>
</dbReference>
<keyword evidence="2" id="KW-1185">Reference proteome</keyword>
<dbReference type="Gene3D" id="3.40.50.1820">
    <property type="entry name" value="alpha/beta hydrolase"/>
    <property type="match status" value="1"/>
</dbReference>
<dbReference type="SUPFAM" id="SSF56801">
    <property type="entry name" value="Acetyl-CoA synthetase-like"/>
    <property type="match status" value="1"/>
</dbReference>
<dbReference type="InterPro" id="IPR051321">
    <property type="entry name" value="PHA/PHB_synthase"/>
</dbReference>
<dbReference type="EMBL" id="JAERRJ010000009">
    <property type="protein sequence ID" value="MBL1077524.1"/>
    <property type="molecule type" value="Genomic_DNA"/>
</dbReference>
<dbReference type="Gene3D" id="3.40.50.12780">
    <property type="entry name" value="N-terminal domain of ligase-like"/>
    <property type="match status" value="1"/>
</dbReference>